<organism evidence="1 2">
    <name type="scientific">Pseudanabaena catenata USMAC16</name>
    <dbReference type="NCBI Taxonomy" id="1855837"/>
    <lineage>
        <taxon>Bacteria</taxon>
        <taxon>Bacillati</taxon>
        <taxon>Cyanobacteriota</taxon>
        <taxon>Cyanophyceae</taxon>
        <taxon>Pseudanabaenales</taxon>
        <taxon>Pseudanabaenaceae</taxon>
        <taxon>Pseudanabaena</taxon>
    </lineage>
</organism>
<evidence type="ECO:0000313" key="2">
    <source>
        <dbReference type="Proteomes" id="UP001152872"/>
    </source>
</evidence>
<dbReference type="RefSeq" id="WP_009626755.1">
    <property type="nucleotide sequence ID" value="NZ_VBTY01000058.1"/>
</dbReference>
<dbReference type="EMBL" id="VBTY01000058">
    <property type="protein sequence ID" value="MDG3494670.1"/>
    <property type="molecule type" value="Genomic_DNA"/>
</dbReference>
<accession>A0A9X4RI34</accession>
<evidence type="ECO:0000313" key="1">
    <source>
        <dbReference type="EMBL" id="MDG3494670.1"/>
    </source>
</evidence>
<protein>
    <submittedName>
        <fullName evidence="1">Uncharacterized protein</fullName>
    </submittedName>
</protein>
<keyword evidence="2" id="KW-1185">Reference proteome</keyword>
<dbReference type="Proteomes" id="UP001152872">
    <property type="component" value="Unassembled WGS sequence"/>
</dbReference>
<proteinExistence type="predicted"/>
<sequence length="194" mass="22530">MTIQELCDIEAQALAKEFGYSFERKWLNLPQYRGELDRSPQTQERIEEVLPHVSLTSDRAKREILVSPIIRDLIHYTKANMRIEYPIQFTEELQVVLDYFIKSHQCIVTTFAKEADTNFGMTELIASLMALDLWLEDPPQTHLIGAVTTGRTWEFAKLNRQSKHIEQGLEIYSLLKNFDTLMRILVQAVTGENQ</sequence>
<gene>
    <name evidence="1" type="ORF">FEV09_08860</name>
</gene>
<dbReference type="AlphaFoldDB" id="A0A9X4RI34"/>
<comment type="caution">
    <text evidence="1">The sequence shown here is derived from an EMBL/GenBank/DDBJ whole genome shotgun (WGS) entry which is preliminary data.</text>
</comment>
<name>A0A9X4RI34_9CYAN</name>
<reference evidence="1" key="1">
    <citation type="submission" date="2019-05" db="EMBL/GenBank/DDBJ databases">
        <title>Whole genome sequencing of Pseudanabaena catenata USMAC16.</title>
        <authorList>
            <person name="Khan Z."/>
            <person name="Omar W.M."/>
            <person name="Convey P."/>
            <person name="Merican F."/>
            <person name="Najimudin N."/>
        </authorList>
    </citation>
    <scope>NUCLEOTIDE SEQUENCE</scope>
    <source>
        <strain evidence="1">USMAC16</strain>
    </source>
</reference>